<protein>
    <submittedName>
        <fullName evidence="3">Response regulator receiver and ANTAR domain protein</fullName>
    </submittedName>
</protein>
<dbReference type="Proteomes" id="UP000184241">
    <property type="component" value="Unassembled WGS sequence"/>
</dbReference>
<dbReference type="SUPFAM" id="SSF52172">
    <property type="entry name" value="CheY-like"/>
    <property type="match status" value="1"/>
</dbReference>
<organism evidence="3 4">
    <name type="scientific">Clostridium intestinale DSM 6191</name>
    <dbReference type="NCBI Taxonomy" id="1121320"/>
    <lineage>
        <taxon>Bacteria</taxon>
        <taxon>Bacillati</taxon>
        <taxon>Bacillota</taxon>
        <taxon>Clostridia</taxon>
        <taxon>Eubacteriales</taxon>
        <taxon>Clostridiaceae</taxon>
        <taxon>Clostridium</taxon>
    </lineage>
</organism>
<evidence type="ECO:0000256" key="1">
    <source>
        <dbReference type="SAM" id="Coils"/>
    </source>
</evidence>
<dbReference type="SMART" id="SM01012">
    <property type="entry name" value="ANTAR"/>
    <property type="match status" value="1"/>
</dbReference>
<evidence type="ECO:0000259" key="2">
    <source>
        <dbReference type="PROSITE" id="PS50921"/>
    </source>
</evidence>
<reference evidence="3 4" key="1">
    <citation type="submission" date="2016-11" db="EMBL/GenBank/DDBJ databases">
        <authorList>
            <person name="Jaros S."/>
            <person name="Januszkiewicz K."/>
            <person name="Wedrychowicz H."/>
        </authorList>
    </citation>
    <scope>NUCLEOTIDE SEQUENCE [LARGE SCALE GENOMIC DNA]</scope>
    <source>
        <strain evidence="3 4">DSM 6191</strain>
    </source>
</reference>
<dbReference type="EMBL" id="FQXU01000021">
    <property type="protein sequence ID" value="SHI82188.1"/>
    <property type="molecule type" value="Genomic_DNA"/>
</dbReference>
<sequence length="186" mass="21105">MDFRRGIIIALNNIDTAKKVEIILRNEGYEVLGVCTSANDLIRRAMQESPSLIIMSYKLSEMTIIDISSNLGDICGFLAIVNEPYKSFVQEETDIYCISNPISKPVLLNAVDLIFQSQRRIMKLREQVEKLEHSIEDRKLVEKAKGILMTNKGLSEKEAFRYIQKTSMNNGQKMSEVAKAILAQET</sequence>
<proteinExistence type="predicted"/>
<name>A0A1M6EA83_9CLOT</name>
<dbReference type="Gene3D" id="1.10.10.10">
    <property type="entry name" value="Winged helix-like DNA-binding domain superfamily/Winged helix DNA-binding domain"/>
    <property type="match status" value="1"/>
</dbReference>
<dbReference type="GO" id="GO:0003723">
    <property type="term" value="F:RNA binding"/>
    <property type="evidence" value="ECO:0007669"/>
    <property type="project" value="InterPro"/>
</dbReference>
<dbReference type="RefSeq" id="WP_021803828.1">
    <property type="nucleotide sequence ID" value="NZ_FQXU01000021.1"/>
</dbReference>
<feature type="coiled-coil region" evidence="1">
    <location>
        <begin position="114"/>
        <end position="141"/>
    </location>
</feature>
<dbReference type="InterPro" id="IPR008327">
    <property type="entry name" value="Sig_transdc_resp-reg_antiterm"/>
</dbReference>
<dbReference type="AlphaFoldDB" id="A0A1M6EA83"/>
<dbReference type="InterPro" id="IPR036388">
    <property type="entry name" value="WH-like_DNA-bd_sf"/>
</dbReference>
<evidence type="ECO:0000313" key="3">
    <source>
        <dbReference type="EMBL" id="SHI82188.1"/>
    </source>
</evidence>
<dbReference type="InterPro" id="IPR005561">
    <property type="entry name" value="ANTAR"/>
</dbReference>
<dbReference type="Pfam" id="PF03861">
    <property type="entry name" value="ANTAR"/>
    <property type="match status" value="1"/>
</dbReference>
<dbReference type="InterPro" id="IPR011006">
    <property type="entry name" value="CheY-like_superfamily"/>
</dbReference>
<accession>A0A1M6EA83</accession>
<dbReference type="PIRSF" id="PIRSF036382">
    <property type="entry name" value="RR_antiterm"/>
    <property type="match status" value="1"/>
</dbReference>
<dbReference type="PROSITE" id="PS50921">
    <property type="entry name" value="ANTAR"/>
    <property type="match status" value="1"/>
</dbReference>
<gene>
    <name evidence="3" type="ORF">SAMN02745941_04412</name>
</gene>
<keyword evidence="1" id="KW-0175">Coiled coil</keyword>
<dbReference type="Gene3D" id="3.40.50.2300">
    <property type="match status" value="1"/>
</dbReference>
<evidence type="ECO:0000313" key="4">
    <source>
        <dbReference type="Proteomes" id="UP000184241"/>
    </source>
</evidence>
<feature type="domain" description="ANTAR" evidence="2">
    <location>
        <begin position="121"/>
        <end position="182"/>
    </location>
</feature>